<protein>
    <submittedName>
        <fullName evidence="8">Putative peptidoglycan binding domain-containing protein</fullName>
    </submittedName>
</protein>
<dbReference type="GO" id="GO:0018104">
    <property type="term" value="P:peptidoglycan-protein cross-linking"/>
    <property type="evidence" value="ECO:0007669"/>
    <property type="project" value="TreeGrafter"/>
</dbReference>
<dbReference type="EMBL" id="FQXK01000003">
    <property type="protein sequence ID" value="SHH02843.1"/>
    <property type="molecule type" value="Genomic_DNA"/>
</dbReference>
<evidence type="ECO:0000256" key="6">
    <source>
        <dbReference type="PROSITE-ProRule" id="PRU01373"/>
    </source>
</evidence>
<dbReference type="SUPFAM" id="SSF141523">
    <property type="entry name" value="L,D-transpeptidase catalytic domain-like"/>
    <property type="match status" value="1"/>
</dbReference>
<dbReference type="GO" id="GO:0005576">
    <property type="term" value="C:extracellular region"/>
    <property type="evidence" value="ECO:0007669"/>
    <property type="project" value="TreeGrafter"/>
</dbReference>
<evidence type="ECO:0000256" key="4">
    <source>
        <dbReference type="ARBA" id="ARBA00022984"/>
    </source>
</evidence>
<comment type="pathway">
    <text evidence="1 6">Cell wall biogenesis; peptidoglycan biosynthesis.</text>
</comment>
<feature type="domain" description="L,D-TPase catalytic" evidence="7">
    <location>
        <begin position="357"/>
        <end position="476"/>
    </location>
</feature>
<feature type="active site" description="Nucleophile" evidence="6">
    <location>
        <position position="452"/>
    </location>
</feature>
<dbReference type="PANTHER" id="PTHR30582">
    <property type="entry name" value="L,D-TRANSPEPTIDASE"/>
    <property type="match status" value="1"/>
</dbReference>
<keyword evidence="4 6" id="KW-0573">Peptidoglycan synthesis</keyword>
<dbReference type="Proteomes" id="UP000184278">
    <property type="component" value="Unassembled WGS sequence"/>
</dbReference>
<keyword evidence="5 6" id="KW-0961">Cell wall biogenesis/degradation</keyword>
<evidence type="ECO:0000256" key="1">
    <source>
        <dbReference type="ARBA" id="ARBA00004752"/>
    </source>
</evidence>
<dbReference type="GO" id="GO:0071972">
    <property type="term" value="F:peptidoglycan L,D-transpeptidase activity"/>
    <property type="evidence" value="ECO:0007669"/>
    <property type="project" value="TreeGrafter"/>
</dbReference>
<dbReference type="GO" id="GO:0071555">
    <property type="term" value="P:cell wall organization"/>
    <property type="evidence" value="ECO:0007669"/>
    <property type="project" value="UniProtKB-UniRule"/>
</dbReference>
<proteinExistence type="predicted"/>
<feature type="active site" description="Proton donor/acceptor" evidence="6">
    <location>
        <position position="431"/>
    </location>
</feature>
<dbReference type="InterPro" id="IPR005490">
    <property type="entry name" value="LD_TPept_cat_dom"/>
</dbReference>
<evidence type="ECO:0000256" key="5">
    <source>
        <dbReference type="ARBA" id="ARBA00023316"/>
    </source>
</evidence>
<dbReference type="InterPro" id="IPR050979">
    <property type="entry name" value="LD-transpeptidase"/>
</dbReference>
<sequence>MALAVYYHDRFVLGTWARGHYITGLSVSQAAEILNSEYESRDLVVVDKDGKRYEVKASDIGVKADFTLSLQTAFDNQNVISWIYYMVNGKEVTMVPEISFEEDALERIVSKWSCFDLKDENRGIEIVNVVDEGYQLIDTMGDVPVYDEIINQVGIAIRSGLGQINLTDFESCYKDLELTNEMKSVKKTYEKISDIQDTGITYKFGSQEIEIDGSFVGDAIVTQAQAQDMSTQKPKKNQPGSGYFICGGEEVSFPKEYHIENGFVVDSKGNLLLSESSLYESVNELCGQFNTVGGERSFVNYAGKTIKVAGGTYGNKIDSTKEFDYLIESLLSGTEEIHEPSYEQLAAKQGTDDIGNTYIEISISDQHLYYYQDGVLILNCDIVTGNVARGRDTPTGVYYVYGKAKNRYLRGRGYVSFVKFWMPVYKGVGIHDASWRDEFGGDIYLDEGSHGCINLPTEKAEELYGYVEVGTPVIIY</sequence>
<name>A0A1M5PNN8_BUTFI</name>
<dbReference type="PANTHER" id="PTHR30582:SF33">
    <property type="entry name" value="EXPORTED PROTEIN"/>
    <property type="match status" value="1"/>
</dbReference>
<evidence type="ECO:0000256" key="2">
    <source>
        <dbReference type="ARBA" id="ARBA00022679"/>
    </source>
</evidence>
<dbReference type="Gene3D" id="3.10.20.800">
    <property type="match status" value="1"/>
</dbReference>
<dbReference type="InterPro" id="IPR038054">
    <property type="entry name" value="LD_TPept-like_central_sf"/>
</dbReference>
<reference evidence="9" key="1">
    <citation type="submission" date="2016-11" db="EMBL/GenBank/DDBJ databases">
        <authorList>
            <person name="Varghese N."/>
            <person name="Submissions S."/>
        </authorList>
    </citation>
    <scope>NUCLEOTIDE SEQUENCE [LARGE SCALE GENOMIC DNA]</scope>
    <source>
        <strain evidence="9">DSM 3071</strain>
    </source>
</reference>
<keyword evidence="9" id="KW-1185">Reference proteome</keyword>
<evidence type="ECO:0000259" key="7">
    <source>
        <dbReference type="PROSITE" id="PS52029"/>
    </source>
</evidence>
<dbReference type="PROSITE" id="PS52029">
    <property type="entry name" value="LD_TPASE"/>
    <property type="match status" value="1"/>
</dbReference>
<dbReference type="STRING" id="1121131.SAMN02745229_00034"/>
<gene>
    <name evidence="8" type="ORF">SAMN02745229_00034</name>
</gene>
<evidence type="ECO:0000313" key="9">
    <source>
        <dbReference type="Proteomes" id="UP000184278"/>
    </source>
</evidence>
<dbReference type="CDD" id="cd16913">
    <property type="entry name" value="YkuD_like"/>
    <property type="match status" value="1"/>
</dbReference>
<dbReference type="UniPathway" id="UPA00219"/>
<dbReference type="AlphaFoldDB" id="A0A1M5PNN8"/>
<accession>A0A1M5PNN8</accession>
<organism evidence="8 9">
    <name type="scientific">Butyrivibrio fibrisolvens DSM 3071</name>
    <dbReference type="NCBI Taxonomy" id="1121131"/>
    <lineage>
        <taxon>Bacteria</taxon>
        <taxon>Bacillati</taxon>
        <taxon>Bacillota</taxon>
        <taxon>Clostridia</taxon>
        <taxon>Lachnospirales</taxon>
        <taxon>Lachnospiraceae</taxon>
        <taxon>Butyrivibrio</taxon>
    </lineage>
</organism>
<evidence type="ECO:0000256" key="3">
    <source>
        <dbReference type="ARBA" id="ARBA00022960"/>
    </source>
</evidence>
<dbReference type="Gene3D" id="2.40.440.10">
    <property type="entry name" value="L,D-transpeptidase catalytic domain-like"/>
    <property type="match status" value="1"/>
</dbReference>
<keyword evidence="3 6" id="KW-0133">Cell shape</keyword>
<dbReference type="Pfam" id="PF03734">
    <property type="entry name" value="YkuD"/>
    <property type="match status" value="1"/>
</dbReference>
<dbReference type="GO" id="GO:0016740">
    <property type="term" value="F:transferase activity"/>
    <property type="evidence" value="ECO:0007669"/>
    <property type="project" value="UniProtKB-KW"/>
</dbReference>
<dbReference type="GO" id="GO:0008360">
    <property type="term" value="P:regulation of cell shape"/>
    <property type="evidence" value="ECO:0007669"/>
    <property type="project" value="UniProtKB-UniRule"/>
</dbReference>
<dbReference type="InterPro" id="IPR038063">
    <property type="entry name" value="Transpep_catalytic_dom"/>
</dbReference>
<dbReference type="SUPFAM" id="SSF143985">
    <property type="entry name" value="L,D-transpeptidase pre-catalytic domain-like"/>
    <property type="match status" value="1"/>
</dbReference>
<keyword evidence="2" id="KW-0808">Transferase</keyword>
<evidence type="ECO:0000313" key="8">
    <source>
        <dbReference type="EMBL" id="SHH02843.1"/>
    </source>
</evidence>